<feature type="region of interest" description="Disordered" evidence="2">
    <location>
        <begin position="1079"/>
        <end position="1108"/>
    </location>
</feature>
<feature type="compositionally biased region" description="Low complexity" evidence="2">
    <location>
        <begin position="1079"/>
        <end position="1096"/>
    </location>
</feature>
<dbReference type="InterPro" id="IPR000195">
    <property type="entry name" value="Rab-GAP-TBC_dom"/>
</dbReference>
<feature type="compositionally biased region" description="Acidic residues" evidence="2">
    <location>
        <begin position="590"/>
        <end position="599"/>
    </location>
</feature>
<feature type="region of interest" description="Disordered" evidence="2">
    <location>
        <begin position="817"/>
        <end position="842"/>
    </location>
</feature>
<reference evidence="4" key="1">
    <citation type="submission" date="2025-05" db="UniProtKB">
        <authorList>
            <consortium name="RefSeq"/>
        </authorList>
    </citation>
    <scope>NUCLEOTIDE SEQUENCE [LARGE SCALE GENOMIC DNA]</scope>
    <source>
        <strain evidence="4">14028-0561.14</strain>
    </source>
</reference>
<protein>
    <recommendedName>
        <fullName evidence="3">Rab-GAP TBC domain-containing protein</fullName>
    </recommendedName>
</protein>
<evidence type="ECO:0000313" key="5">
    <source>
        <dbReference type="RefSeq" id="XP_017027298.1"/>
    </source>
</evidence>
<dbReference type="RefSeq" id="XP_017027298.1">
    <property type="nucleotide sequence ID" value="XM_017171809.3"/>
</dbReference>
<evidence type="ECO:0000256" key="1">
    <source>
        <dbReference type="ARBA" id="ARBA00022468"/>
    </source>
</evidence>
<dbReference type="GO" id="GO:0005096">
    <property type="term" value="F:GTPase activator activity"/>
    <property type="evidence" value="ECO:0007669"/>
    <property type="project" value="UniProtKB-KW"/>
</dbReference>
<dbReference type="OrthoDB" id="10264062at2759"/>
<dbReference type="InterPro" id="IPR035969">
    <property type="entry name" value="Rab-GAP_TBC_sf"/>
</dbReference>
<feature type="compositionally biased region" description="Polar residues" evidence="2">
    <location>
        <begin position="1097"/>
        <end position="1108"/>
    </location>
</feature>
<feature type="region of interest" description="Disordered" evidence="2">
    <location>
        <begin position="586"/>
        <end position="631"/>
    </location>
</feature>
<dbReference type="GeneID" id="108078159"/>
<dbReference type="SUPFAM" id="SSF47923">
    <property type="entry name" value="Ypt/Rab-GAP domain of gyp1p"/>
    <property type="match status" value="2"/>
</dbReference>
<feature type="compositionally biased region" description="Basic and acidic residues" evidence="2">
    <location>
        <begin position="613"/>
        <end position="627"/>
    </location>
</feature>
<proteinExistence type="predicted"/>
<dbReference type="Gene3D" id="1.10.472.80">
    <property type="entry name" value="Ypt/Rab-GAP domain of gyp1p, domain 3"/>
    <property type="match status" value="2"/>
</dbReference>
<name>A0A6P4IY93_DROKI</name>
<evidence type="ECO:0000313" key="4">
    <source>
        <dbReference type="Proteomes" id="UP001652661"/>
    </source>
</evidence>
<dbReference type="SMART" id="SM00164">
    <property type="entry name" value="TBC"/>
    <property type="match status" value="1"/>
</dbReference>
<feature type="region of interest" description="Disordered" evidence="2">
    <location>
        <begin position="118"/>
        <end position="140"/>
    </location>
</feature>
<dbReference type="GO" id="GO:0005776">
    <property type="term" value="C:autophagosome"/>
    <property type="evidence" value="ECO:0007669"/>
    <property type="project" value="TreeGrafter"/>
</dbReference>
<dbReference type="Pfam" id="PF00566">
    <property type="entry name" value="RabGAP-TBC"/>
    <property type="match status" value="1"/>
</dbReference>
<dbReference type="Gene3D" id="1.10.8.270">
    <property type="entry name" value="putative rabgap domain of human tbc1 domain family member 14 like domains"/>
    <property type="match status" value="1"/>
</dbReference>
<organism evidence="4 5">
    <name type="scientific">Drosophila kikkawai</name>
    <name type="common">Fruit fly</name>
    <dbReference type="NCBI Taxonomy" id="30033"/>
    <lineage>
        <taxon>Eukaryota</taxon>
        <taxon>Metazoa</taxon>
        <taxon>Ecdysozoa</taxon>
        <taxon>Arthropoda</taxon>
        <taxon>Hexapoda</taxon>
        <taxon>Insecta</taxon>
        <taxon>Pterygota</taxon>
        <taxon>Neoptera</taxon>
        <taxon>Endopterygota</taxon>
        <taxon>Diptera</taxon>
        <taxon>Brachycera</taxon>
        <taxon>Muscomorpha</taxon>
        <taxon>Ephydroidea</taxon>
        <taxon>Drosophilidae</taxon>
        <taxon>Drosophila</taxon>
        <taxon>Sophophora</taxon>
    </lineage>
</organism>
<feature type="compositionally biased region" description="Low complexity" evidence="2">
    <location>
        <begin position="472"/>
        <end position="489"/>
    </location>
</feature>
<evidence type="ECO:0000256" key="2">
    <source>
        <dbReference type="SAM" id="MobiDB-lite"/>
    </source>
</evidence>
<accession>A0A6P4IY93</accession>
<feature type="compositionally biased region" description="Low complexity" evidence="2">
    <location>
        <begin position="118"/>
        <end position="131"/>
    </location>
</feature>
<dbReference type="PROSITE" id="PS50086">
    <property type="entry name" value="TBC_RABGAP"/>
    <property type="match status" value="1"/>
</dbReference>
<sequence>MAGICPREAVRVKVKKCEPTARSEWRKFSVDPQITTLEVLYSLLAKAFDVKSDFSIKYKAFDPAGNEIYLAVRSDWDLDAAFLRIHNISIQTASEPCLILQIDVKPFTVVRECETEASPGRTSAGAAAAPPSSAPPAPSARELISPLQSLGVSQKYVQHMQTKLGSSILNQMEKTFSIVQKAFNLSEEHMANLPPRPPMCDSEFRLFLDALGQIQRKDELHRVIFLGGIDPSLRRVVWKHLLNVYPGGAHGLALDGHQRMEFMRRKSEQYCRLRDTWKAAVKRGSVAGELAYVTSMVKKDVLRTDRLHPFYAGSDDNQNIAALFNILTTYALNHPTVSYCQGMSDIASPLLVTMNDEAQAYICFCAIMARVRGNFMLDGIAMTQKFAHLTEALSFYDPEFWEYLKSQQADDLLFCYRWLLLELKREFPFEDALRMLEVQWSSLRYASGGGDKELQLFEKEFVPLSESSMPNSASTFSSSYSATPTSPSYLLTKPRENPYTKVCALRRQSSSASLSSLSSSLGATGHALDNTKRLNHSLDDNMSRHATAAARRQRRTSAKAHQSLDESKMLALIEGAMENSNVKSVQDLSAGEDTEDDDVFDRKESPSFLETNPFKDDAQKTPEKVKDIAPPGRAFLCSSSSSIVDEDPADRKSKLQHKNILAVSNIIAKQLASNASQVSESVKWVSSSSGGHFKDLKEKLAATSRLGLSFDGESAEDEGERKMPPKLVKNFNEFLNFATINKNRISDRFANQQQQPTTTTAPAAVTKPLVQLTKGGLGSSLDESDSSSVPETSWSASTAATAIQQAQELSSYNLQLDLEGNHPGEPDETSTPPDQEQDPENDQEYYPMTTAITRELRLEAENLDRQVFGLPFTDNENEKRDDIEYEKLDKDAMDLVEDLKENEIITCPDVSELHQRRRQRLAAKSNSVQQNESHTFNPFIDESQLLMDGHTPLGMRSSSSLPEVILPISTEPSLVEVSPLVEIATNADDESAYTRSPQRASNLNGVTAGALPPPSEFGGGNAFLMFLCLTLLLQHRNTIMKAGMDYNEIAMHFDKMVRKHDVTRVLNQARRMYIEYLKAQSSPQRQRSPSAAAAASTQGTNLTASMPA</sequence>
<dbReference type="FunFam" id="1.10.8.270:FF:000041">
    <property type="entry name" value="TBC1 domain family member 25"/>
    <property type="match status" value="1"/>
</dbReference>
<feature type="compositionally biased region" description="Low complexity" evidence="2">
    <location>
        <begin position="786"/>
        <end position="799"/>
    </location>
</feature>
<dbReference type="PANTHER" id="PTHR22957:SF333">
    <property type="entry name" value="TBC1 DOMAIN FAMILY MEMBER 25"/>
    <property type="match status" value="1"/>
</dbReference>
<dbReference type="GO" id="GO:1901096">
    <property type="term" value="P:regulation of autophagosome maturation"/>
    <property type="evidence" value="ECO:0007669"/>
    <property type="project" value="TreeGrafter"/>
</dbReference>
<evidence type="ECO:0000259" key="3">
    <source>
        <dbReference type="PROSITE" id="PS50086"/>
    </source>
</evidence>
<dbReference type="AlphaFoldDB" id="A0A6P4IY93"/>
<feature type="region of interest" description="Disordered" evidence="2">
    <location>
        <begin position="467"/>
        <end position="491"/>
    </location>
</feature>
<feature type="region of interest" description="Disordered" evidence="2">
    <location>
        <begin position="775"/>
        <end position="799"/>
    </location>
</feature>
<dbReference type="Proteomes" id="UP001652661">
    <property type="component" value="Chromosome 2R"/>
</dbReference>
<keyword evidence="1" id="KW-0343">GTPase activation</keyword>
<reference evidence="5" key="2">
    <citation type="submission" date="2025-08" db="UniProtKB">
        <authorList>
            <consortium name="RefSeq"/>
        </authorList>
    </citation>
    <scope>IDENTIFICATION</scope>
    <source>
        <strain evidence="5">14028-0561.14</strain>
        <tissue evidence="5">Whole fly</tissue>
    </source>
</reference>
<keyword evidence="4" id="KW-1185">Reference proteome</keyword>
<dbReference type="PANTHER" id="PTHR22957">
    <property type="entry name" value="TBC1 DOMAIN FAMILY MEMBER GTPASE-ACTIVATING PROTEIN"/>
    <property type="match status" value="1"/>
</dbReference>
<gene>
    <name evidence="5" type="primary">LOC108078159</name>
</gene>
<feature type="domain" description="Rab-GAP TBC" evidence="3">
    <location>
        <begin position="228"/>
        <end position="443"/>
    </location>
</feature>